<sequence>MEIREKDDDCTTTIVLLLLLLLLLSLIFPSGLHCALKEEPGPCKALKPRYYFNIDSGSCEMFDYGGCKGNDNNFLTKEECEETCVVSGTYHRGRCKS</sequence>
<dbReference type="PROSITE" id="PS00280">
    <property type="entry name" value="BPTI_KUNITZ_1"/>
    <property type="match status" value="1"/>
</dbReference>
<proteinExistence type="predicted"/>
<dbReference type="STRING" id="409849.ENSPMGP00000026873"/>
<keyword evidence="5" id="KW-1185">Reference proteome</keyword>
<organism evidence="4 5">
    <name type="scientific">Periophthalmus magnuspinnatus</name>
    <dbReference type="NCBI Taxonomy" id="409849"/>
    <lineage>
        <taxon>Eukaryota</taxon>
        <taxon>Metazoa</taxon>
        <taxon>Chordata</taxon>
        <taxon>Craniata</taxon>
        <taxon>Vertebrata</taxon>
        <taxon>Euteleostomi</taxon>
        <taxon>Actinopterygii</taxon>
        <taxon>Neopterygii</taxon>
        <taxon>Teleostei</taxon>
        <taxon>Neoteleostei</taxon>
        <taxon>Acanthomorphata</taxon>
        <taxon>Gobiaria</taxon>
        <taxon>Gobiiformes</taxon>
        <taxon>Gobioidei</taxon>
        <taxon>Gobiidae</taxon>
        <taxon>Oxudercinae</taxon>
        <taxon>Periophthalmus</taxon>
    </lineage>
</organism>
<dbReference type="InterPro" id="IPR002223">
    <property type="entry name" value="Kunitz_BPTI"/>
</dbReference>
<dbReference type="Pfam" id="PF00014">
    <property type="entry name" value="Kunitz_BPTI"/>
    <property type="match status" value="1"/>
</dbReference>
<reference evidence="4" key="2">
    <citation type="submission" date="2025-09" db="UniProtKB">
        <authorList>
            <consortium name="Ensembl"/>
        </authorList>
    </citation>
    <scope>IDENTIFICATION</scope>
</reference>
<feature type="signal peptide" evidence="2">
    <location>
        <begin position="1"/>
        <end position="34"/>
    </location>
</feature>
<dbReference type="InterPro" id="IPR036880">
    <property type="entry name" value="Kunitz_BPTI_sf"/>
</dbReference>
<dbReference type="InterPro" id="IPR050098">
    <property type="entry name" value="TFPI/VKTCI-like"/>
</dbReference>
<dbReference type="InterPro" id="IPR020901">
    <property type="entry name" value="Prtase_inh_Kunz-CS"/>
</dbReference>
<dbReference type="Proteomes" id="UP000261520">
    <property type="component" value="Unplaced"/>
</dbReference>
<dbReference type="AlphaFoldDB" id="A0A3B4BBH2"/>
<dbReference type="PROSITE" id="PS50279">
    <property type="entry name" value="BPTI_KUNITZ_2"/>
    <property type="match status" value="1"/>
</dbReference>
<dbReference type="GO" id="GO:0004867">
    <property type="term" value="F:serine-type endopeptidase inhibitor activity"/>
    <property type="evidence" value="ECO:0007669"/>
    <property type="project" value="InterPro"/>
</dbReference>
<protein>
    <recommendedName>
        <fullName evidence="3">BPTI/Kunitz inhibitor domain-containing protein</fullName>
    </recommendedName>
</protein>
<dbReference type="PANTHER" id="PTHR10083:SF374">
    <property type="entry name" value="BPTI_KUNITZ INHIBITOR DOMAIN-CONTAINING PROTEIN"/>
    <property type="match status" value="1"/>
</dbReference>
<evidence type="ECO:0000256" key="2">
    <source>
        <dbReference type="SAM" id="SignalP"/>
    </source>
</evidence>
<evidence type="ECO:0000259" key="3">
    <source>
        <dbReference type="PROSITE" id="PS50279"/>
    </source>
</evidence>
<dbReference type="Gene3D" id="4.10.410.10">
    <property type="entry name" value="Pancreatic trypsin inhibitor Kunitz domain"/>
    <property type="match status" value="1"/>
</dbReference>
<keyword evidence="1" id="KW-1015">Disulfide bond</keyword>
<reference evidence="4" key="1">
    <citation type="submission" date="2025-08" db="UniProtKB">
        <authorList>
            <consortium name="Ensembl"/>
        </authorList>
    </citation>
    <scope>IDENTIFICATION</scope>
</reference>
<feature type="domain" description="BPTI/Kunitz inhibitor" evidence="3">
    <location>
        <begin position="34"/>
        <end position="84"/>
    </location>
</feature>
<dbReference type="Ensembl" id="ENSPMGT00000028626.1">
    <property type="protein sequence ID" value="ENSPMGP00000026873.1"/>
    <property type="gene ID" value="ENSPMGG00000021691.1"/>
</dbReference>
<evidence type="ECO:0000256" key="1">
    <source>
        <dbReference type="ARBA" id="ARBA00023157"/>
    </source>
</evidence>
<dbReference type="SMART" id="SM00131">
    <property type="entry name" value="KU"/>
    <property type="match status" value="1"/>
</dbReference>
<accession>A0A3B4BBH2</accession>
<evidence type="ECO:0000313" key="4">
    <source>
        <dbReference type="Ensembl" id="ENSPMGP00000026873.1"/>
    </source>
</evidence>
<dbReference type="PRINTS" id="PR00759">
    <property type="entry name" value="BASICPTASE"/>
</dbReference>
<name>A0A3B4BBH2_9GOBI</name>
<dbReference type="PANTHER" id="PTHR10083">
    <property type="entry name" value="KUNITZ-TYPE PROTEASE INHIBITOR-RELATED"/>
    <property type="match status" value="1"/>
</dbReference>
<evidence type="ECO:0000313" key="5">
    <source>
        <dbReference type="Proteomes" id="UP000261520"/>
    </source>
</evidence>
<feature type="chain" id="PRO_5017208029" description="BPTI/Kunitz inhibitor domain-containing protein" evidence="2">
    <location>
        <begin position="35"/>
        <end position="97"/>
    </location>
</feature>
<dbReference type="SUPFAM" id="SSF57362">
    <property type="entry name" value="BPTI-like"/>
    <property type="match status" value="1"/>
</dbReference>
<dbReference type="GO" id="GO:0005615">
    <property type="term" value="C:extracellular space"/>
    <property type="evidence" value="ECO:0007669"/>
    <property type="project" value="TreeGrafter"/>
</dbReference>
<keyword evidence="2" id="KW-0732">Signal</keyword>
<dbReference type="FunFam" id="4.10.410.10:FF:000004">
    <property type="entry name" value="Tissue factor pathway inhibitor"/>
    <property type="match status" value="1"/>
</dbReference>